<comment type="caution">
    <text evidence="2">The sequence shown here is derived from an EMBL/GenBank/DDBJ whole genome shotgun (WGS) entry which is preliminary data.</text>
</comment>
<name>A0A7U7IBN1_9GAMM</name>
<proteinExistence type="predicted"/>
<dbReference type="EMBL" id="CAJFCI010000088">
    <property type="protein sequence ID" value="CAD5110456.1"/>
    <property type="molecule type" value="Genomic_DNA"/>
</dbReference>
<dbReference type="AlphaFoldDB" id="A0A7U7IBN1"/>
<dbReference type="Proteomes" id="UP000583387">
    <property type="component" value="Unassembled WGS sequence"/>
</dbReference>
<organism evidence="2 3">
    <name type="scientific">Zestomonas carbonaria</name>
    <dbReference type="NCBI Taxonomy" id="2762745"/>
    <lineage>
        <taxon>Bacteria</taxon>
        <taxon>Pseudomonadati</taxon>
        <taxon>Pseudomonadota</taxon>
        <taxon>Gammaproteobacteria</taxon>
        <taxon>Pseudomonadales</taxon>
        <taxon>Pseudomonadaceae</taxon>
        <taxon>Zestomonas</taxon>
    </lineage>
</organism>
<gene>
    <name evidence="2" type="ORF">PSEWESI4_04779</name>
</gene>
<sequence length="208" mass="23352">MTISQHAVAPWRLILGRRVGSALLASLLLALTGCEQPPPPPTKPAADRMVPLQLSILNYTDEYIDEVFVERSWAGNMVAHSGGGKFAGFAEVPRQWDPNYKLTVRWQTESLYLKDPDAYFEREVVPEPYQQYKPGGVAMLWIAFFPQGMVKLFPTRVDPGHPDFPEGLLPPKLQCRKEHPNSSHCEGPPGFWQRQAQSPSADKEVEAQ</sequence>
<protein>
    <recommendedName>
        <fullName evidence="4">DUF3304 domain-containing protein</fullName>
    </recommendedName>
</protein>
<evidence type="ECO:0000313" key="2">
    <source>
        <dbReference type="EMBL" id="CAD5110456.1"/>
    </source>
</evidence>
<accession>A0A7U7IBN1</accession>
<feature type="region of interest" description="Disordered" evidence="1">
    <location>
        <begin position="163"/>
        <end position="208"/>
    </location>
</feature>
<evidence type="ECO:0000313" key="3">
    <source>
        <dbReference type="Proteomes" id="UP000583387"/>
    </source>
</evidence>
<evidence type="ECO:0008006" key="4">
    <source>
        <dbReference type="Google" id="ProtNLM"/>
    </source>
</evidence>
<dbReference type="InterPro" id="IPR021733">
    <property type="entry name" value="DUF3304"/>
</dbReference>
<dbReference type="Pfam" id="PF11745">
    <property type="entry name" value="DUF3304"/>
    <property type="match status" value="1"/>
</dbReference>
<dbReference type="RefSeq" id="WP_187673764.1">
    <property type="nucleotide sequence ID" value="NZ_CAJFCI010000088.1"/>
</dbReference>
<reference evidence="2 3" key="1">
    <citation type="submission" date="2020-08" db="EMBL/GenBank/DDBJ databases">
        <authorList>
            <person name="Criscuolo A."/>
        </authorList>
    </citation>
    <scope>NUCLEOTIDE SEQUENCE [LARGE SCALE GENOMIC DNA]</scope>
    <source>
        <strain evidence="2">CIP111764</strain>
    </source>
</reference>
<evidence type="ECO:0000256" key="1">
    <source>
        <dbReference type="SAM" id="MobiDB-lite"/>
    </source>
</evidence>
<keyword evidence="3" id="KW-1185">Reference proteome</keyword>